<proteinExistence type="predicted"/>
<reference evidence="1" key="1">
    <citation type="submission" date="2024-09" db="EMBL/GenBank/DDBJ databases">
        <title>Black Yeasts Isolated from many extreme environments.</title>
        <authorList>
            <person name="Coleine C."/>
            <person name="Stajich J.E."/>
            <person name="Selbmann L."/>
        </authorList>
    </citation>
    <scope>NUCLEOTIDE SEQUENCE</scope>
    <source>
        <strain evidence="1">CCFEE 5737</strain>
    </source>
</reference>
<evidence type="ECO:0000313" key="2">
    <source>
        <dbReference type="Proteomes" id="UP001186974"/>
    </source>
</evidence>
<name>A0ACC3E011_9PEZI</name>
<organism evidence="1 2">
    <name type="scientific">Coniosporium uncinatum</name>
    <dbReference type="NCBI Taxonomy" id="93489"/>
    <lineage>
        <taxon>Eukaryota</taxon>
        <taxon>Fungi</taxon>
        <taxon>Dikarya</taxon>
        <taxon>Ascomycota</taxon>
        <taxon>Pezizomycotina</taxon>
        <taxon>Dothideomycetes</taxon>
        <taxon>Dothideomycetes incertae sedis</taxon>
        <taxon>Coniosporium</taxon>
    </lineage>
</organism>
<dbReference type="EMBL" id="JAWDJW010000001">
    <property type="protein sequence ID" value="KAK3082344.1"/>
    <property type="molecule type" value="Genomic_DNA"/>
</dbReference>
<keyword evidence="2" id="KW-1185">Reference proteome</keyword>
<accession>A0ACC3E011</accession>
<evidence type="ECO:0000313" key="1">
    <source>
        <dbReference type="EMBL" id="KAK3082344.1"/>
    </source>
</evidence>
<gene>
    <name evidence="1" type="ORF">LTS18_004256</name>
</gene>
<comment type="caution">
    <text evidence="1">The sequence shown here is derived from an EMBL/GenBank/DDBJ whole genome shotgun (WGS) entry which is preliminary data.</text>
</comment>
<sequence length="107" mass="11678">MIRFVGKRHQAPAKVDHSPQPHPASPTHSLPNTFAAYRQKAQQHGPLQQQSKGYGAIGSHSGHSLGPVEPGQGEAWDRNELPKRFRRTTWTQAEIDAIDSGGASMFG</sequence>
<protein>
    <submittedName>
        <fullName evidence="1">Uncharacterized protein</fullName>
    </submittedName>
</protein>
<dbReference type="Proteomes" id="UP001186974">
    <property type="component" value="Unassembled WGS sequence"/>
</dbReference>